<dbReference type="Proteomes" id="UP000077671">
    <property type="component" value="Unassembled WGS sequence"/>
</dbReference>
<evidence type="ECO:0000256" key="4">
    <source>
        <dbReference type="ARBA" id="ARBA00022723"/>
    </source>
</evidence>
<keyword evidence="4" id="KW-0479">Metal-binding</keyword>
<dbReference type="PANTHER" id="PTHR33938">
    <property type="entry name" value="FERULOYL ESTERASE B-RELATED"/>
    <property type="match status" value="1"/>
</dbReference>
<evidence type="ECO:0000256" key="2">
    <source>
        <dbReference type="ARBA" id="ARBA00022487"/>
    </source>
</evidence>
<dbReference type="AlphaFoldDB" id="A0A8T8TSD6"/>
<dbReference type="InterPro" id="IPR011118">
    <property type="entry name" value="Tannase/feruloyl_esterase"/>
</dbReference>
<feature type="region of interest" description="Disordered" evidence="11">
    <location>
        <begin position="330"/>
        <end position="376"/>
    </location>
</feature>
<dbReference type="GO" id="GO:0005525">
    <property type="term" value="F:GTP binding"/>
    <property type="evidence" value="ECO:0007669"/>
    <property type="project" value="InterPro"/>
</dbReference>
<keyword evidence="8" id="KW-1015">Disulfide bond</keyword>
<dbReference type="GO" id="GO:0045493">
    <property type="term" value="P:xylan catabolic process"/>
    <property type="evidence" value="ECO:0007669"/>
    <property type="project" value="UniProtKB-KW"/>
</dbReference>
<dbReference type="SUPFAM" id="SSF53474">
    <property type="entry name" value="alpha/beta-Hydrolases"/>
    <property type="match status" value="1"/>
</dbReference>
<dbReference type="PROSITE" id="PS51421">
    <property type="entry name" value="RAS"/>
    <property type="match status" value="1"/>
</dbReference>
<dbReference type="NCBIfam" id="TIGR00231">
    <property type="entry name" value="small_GTP"/>
    <property type="match status" value="1"/>
</dbReference>
<name>A0A8T8TSD6_9BASI</name>
<comment type="similarity">
    <text evidence="1 10">Belongs to the tannase family.</text>
</comment>
<reference evidence="12" key="2">
    <citation type="journal article" date="2019" name="IMA Fungus">
        <title>Genome sequencing and comparison of five Tilletia species to identify candidate genes for the detection of regulated species infecting wheat.</title>
        <authorList>
            <person name="Nguyen H.D.T."/>
            <person name="Sultana T."/>
            <person name="Kesanakurti P."/>
            <person name="Hambleton S."/>
        </authorList>
    </citation>
    <scope>NUCLEOTIDE SEQUENCE</scope>
    <source>
        <strain evidence="12">DAOMC 238032</strain>
    </source>
</reference>
<dbReference type="InterPro" id="IPR029058">
    <property type="entry name" value="AB_hydrolase_fold"/>
</dbReference>
<keyword evidence="5" id="KW-0732">Signal</keyword>
<dbReference type="InterPro" id="IPR027417">
    <property type="entry name" value="P-loop_NTPase"/>
</dbReference>
<comment type="catalytic activity">
    <reaction evidence="9">
        <text>feruloyl-polysaccharide + H2O = ferulate + polysaccharide.</text>
        <dbReference type="EC" id="3.1.1.73"/>
    </reaction>
</comment>
<evidence type="ECO:0000313" key="13">
    <source>
        <dbReference type="Proteomes" id="UP000077671"/>
    </source>
</evidence>
<gene>
    <name evidence="12" type="ORF">A4X03_0g817</name>
</gene>
<feature type="compositionally biased region" description="Low complexity" evidence="11">
    <location>
        <begin position="338"/>
        <end position="370"/>
    </location>
</feature>
<dbReference type="EMBL" id="LWDD02000055">
    <property type="protein sequence ID" value="KAE8264623.1"/>
    <property type="molecule type" value="Genomic_DNA"/>
</dbReference>
<dbReference type="EC" id="3.1.1.-" evidence="10"/>
<comment type="caution">
    <text evidence="12">The sequence shown here is derived from an EMBL/GenBank/DDBJ whole genome shotgun (WGS) entry which is preliminary data.</text>
</comment>
<dbReference type="PROSITE" id="PS51419">
    <property type="entry name" value="RAB"/>
    <property type="match status" value="1"/>
</dbReference>
<dbReference type="InterPro" id="IPR005225">
    <property type="entry name" value="Small_GTP-bd"/>
</dbReference>
<dbReference type="GO" id="GO:0046872">
    <property type="term" value="F:metal ion binding"/>
    <property type="evidence" value="ECO:0007669"/>
    <property type="project" value="UniProtKB-KW"/>
</dbReference>
<dbReference type="GO" id="GO:0030600">
    <property type="term" value="F:feruloyl esterase activity"/>
    <property type="evidence" value="ECO:0007669"/>
    <property type="project" value="UniProtKB-EC"/>
</dbReference>
<dbReference type="Pfam" id="PF00071">
    <property type="entry name" value="Ras"/>
    <property type="match status" value="1"/>
</dbReference>
<dbReference type="Gene3D" id="3.40.50.300">
    <property type="entry name" value="P-loop containing nucleotide triphosphate hydrolases"/>
    <property type="match status" value="1"/>
</dbReference>
<evidence type="ECO:0000313" key="12">
    <source>
        <dbReference type="EMBL" id="KAE8264623.1"/>
    </source>
</evidence>
<sequence length="907" mass="97825">MLEVLDTAGQEEYTALRDQWIREGEGFLLVYSIAARNTFERVERFRAQISRVKDQEPHTVPIMLVGNKCDKVQEREVSKEEGQALANRLGCKFVESSAKTFAFGCMRFGQLKMRVSHRSRIALAAAVAFSFTVSADPLLDFDLSLSGQSVLNLDFNKGATIDRAGPAAALRCDLLATIFASLSSQLINNTFSEYYPEGSNPSLELLVARYPNGTLPSNFLSDLSKTLSDVGPDIDISADDGYGKAGGRAGRHGPLGSLPAFCRFGGNLPTSNITAVLFEVWLPLASNPSIPLAAVNSTDYPTDSTPIELDADGKILKGPPYLLQMQADGMLPPVQGPTSSNSPNSSTMTSSTTTKSTGSVSIVSSTVSSSAGPTHTATSTVLRRNMHMHLHHEEPHLHRGLKKSPSGKNGKALSGDEVFGTRKSSDGWNGRLLYIGNGGQRGFVPLTDLKQAMSRHRFAVAGSNAGHFSTTGGTTWALGPQGADAARDWSNRAVHVARQASLEVIDLFYGSTAGTRVKGDPNPSKFSPDRLRSYYSGCSAGGAQGFGSVQNYPEDFDGVLVGAPAIYFNRVNHGQIHTQGRHRKKVAGAGYFDINLLITSVRDLVLEQCDALDGLKDGVINEAYTCKPDFDPLLCGSTSKWGQDAAACFDSTQLANLKELFQPTMYNSTFIYDRYLPGLDISSDSLTGAAAKAIGWITNAVLQNQTAPGFDGYNDETLEIFQKGQDLNLGGSNVDNPDISAFLNGGKRKLIHYHGLGDLTISPAASIRYHDEVSSAVQGKTSGPLSDSYRLFSIPGMGHCRNGPGPFLFGAPTQRDAGNTPLQWDTKHDILLSLVGWTEGKWDPSYQVGAAYNSQTSPKANNFTTWSRQYGLRHTRKLCPWPQVAHYDGHGPTDGPDAFQSFVCQDP</sequence>
<evidence type="ECO:0000256" key="10">
    <source>
        <dbReference type="RuleBase" id="RU361238"/>
    </source>
</evidence>
<keyword evidence="7" id="KW-0106">Calcium</keyword>
<evidence type="ECO:0000256" key="8">
    <source>
        <dbReference type="ARBA" id="ARBA00023157"/>
    </source>
</evidence>
<evidence type="ECO:0000256" key="1">
    <source>
        <dbReference type="ARBA" id="ARBA00006249"/>
    </source>
</evidence>
<keyword evidence="3" id="KW-0624">Polysaccharide degradation</keyword>
<reference evidence="12" key="1">
    <citation type="submission" date="2016-04" db="EMBL/GenBank/DDBJ databases">
        <authorList>
            <person name="Nguyen H.D."/>
            <person name="Kesanakurti P."/>
            <person name="Cullis J."/>
            <person name="Levesque C.A."/>
            <person name="Hambleton S."/>
        </authorList>
    </citation>
    <scope>NUCLEOTIDE SEQUENCE</scope>
    <source>
        <strain evidence="12">DAOMC 238032</strain>
    </source>
</reference>
<protein>
    <recommendedName>
        <fullName evidence="10">Carboxylic ester hydrolase</fullName>
        <ecNumber evidence="10">3.1.1.-</ecNumber>
    </recommendedName>
</protein>
<organism evidence="12 13">
    <name type="scientific">Tilletia caries</name>
    <name type="common">wheat bunt fungus</name>
    <dbReference type="NCBI Taxonomy" id="13290"/>
    <lineage>
        <taxon>Eukaryota</taxon>
        <taxon>Fungi</taxon>
        <taxon>Dikarya</taxon>
        <taxon>Basidiomycota</taxon>
        <taxon>Ustilaginomycotina</taxon>
        <taxon>Exobasidiomycetes</taxon>
        <taxon>Tilletiales</taxon>
        <taxon>Tilletiaceae</taxon>
        <taxon>Tilletia</taxon>
    </lineage>
</organism>
<keyword evidence="3" id="KW-0858">Xylan degradation</keyword>
<feature type="region of interest" description="Disordered" evidence="11">
    <location>
        <begin position="393"/>
        <end position="421"/>
    </location>
</feature>
<evidence type="ECO:0000256" key="5">
    <source>
        <dbReference type="ARBA" id="ARBA00022729"/>
    </source>
</evidence>
<dbReference type="PANTHER" id="PTHR33938:SF15">
    <property type="entry name" value="FERULOYL ESTERASE B-RELATED"/>
    <property type="match status" value="1"/>
</dbReference>
<evidence type="ECO:0000256" key="3">
    <source>
        <dbReference type="ARBA" id="ARBA00022651"/>
    </source>
</evidence>
<dbReference type="SMART" id="SM00175">
    <property type="entry name" value="RAB"/>
    <property type="match status" value="1"/>
</dbReference>
<evidence type="ECO:0000256" key="7">
    <source>
        <dbReference type="ARBA" id="ARBA00022837"/>
    </source>
</evidence>
<dbReference type="InterPro" id="IPR001806">
    <property type="entry name" value="Small_GTPase"/>
</dbReference>
<proteinExistence type="inferred from homology"/>
<keyword evidence="2" id="KW-0719">Serine esterase</keyword>
<keyword evidence="6 10" id="KW-0378">Hydrolase</keyword>
<dbReference type="SUPFAM" id="SSF52540">
    <property type="entry name" value="P-loop containing nucleoside triphosphate hydrolases"/>
    <property type="match status" value="1"/>
</dbReference>
<dbReference type="Pfam" id="PF07519">
    <property type="entry name" value="Tannase"/>
    <property type="match status" value="1"/>
</dbReference>
<accession>A0A8T8TSD6</accession>
<keyword evidence="3" id="KW-0119">Carbohydrate metabolism</keyword>
<dbReference type="GO" id="GO:0003924">
    <property type="term" value="F:GTPase activity"/>
    <property type="evidence" value="ECO:0007669"/>
    <property type="project" value="InterPro"/>
</dbReference>
<evidence type="ECO:0000256" key="6">
    <source>
        <dbReference type="ARBA" id="ARBA00022801"/>
    </source>
</evidence>
<evidence type="ECO:0000256" key="9">
    <source>
        <dbReference type="ARBA" id="ARBA00034075"/>
    </source>
</evidence>
<evidence type="ECO:0000256" key="11">
    <source>
        <dbReference type="SAM" id="MobiDB-lite"/>
    </source>
</evidence>
<dbReference type="SMART" id="SM00173">
    <property type="entry name" value="RAS"/>
    <property type="match status" value="1"/>
</dbReference>